<dbReference type="Gene3D" id="1.20.900.10">
    <property type="entry name" value="Dbl homology (DH) domain"/>
    <property type="match status" value="1"/>
</dbReference>
<dbReference type="CDD" id="cd00160">
    <property type="entry name" value="RhoGEF"/>
    <property type="match status" value="1"/>
</dbReference>
<protein>
    <recommendedName>
        <fullName evidence="1">DH domain-containing protein</fullName>
    </recommendedName>
</protein>
<dbReference type="Proteomes" id="UP000770717">
    <property type="component" value="Unassembled WGS sequence"/>
</dbReference>
<dbReference type="SMART" id="SM00325">
    <property type="entry name" value="RhoGEF"/>
    <property type="match status" value="1"/>
</dbReference>
<dbReference type="InterPro" id="IPR011993">
    <property type="entry name" value="PH-like_dom_sf"/>
</dbReference>
<dbReference type="EMBL" id="WNTK01000001">
    <property type="protein sequence ID" value="KAG9493557.1"/>
    <property type="molecule type" value="Genomic_DNA"/>
</dbReference>
<accession>A0A8J6FT09</accession>
<dbReference type="InterPro" id="IPR035899">
    <property type="entry name" value="DBL_dom_sf"/>
</dbReference>
<dbReference type="PANTHER" id="PTHR46857:SF1">
    <property type="entry name" value="EPITHELIAL CELL-TRANSFORMING SEQUENCE 2 ONCOGENE-LIKE"/>
    <property type="match status" value="1"/>
</dbReference>
<dbReference type="Pfam" id="PF00621">
    <property type="entry name" value="RhoGEF"/>
    <property type="match status" value="1"/>
</dbReference>
<dbReference type="GO" id="GO:0005085">
    <property type="term" value="F:guanyl-nucleotide exchange factor activity"/>
    <property type="evidence" value="ECO:0007669"/>
    <property type="project" value="InterPro"/>
</dbReference>
<proteinExistence type="predicted"/>
<dbReference type="InterPro" id="IPR052805">
    <property type="entry name" value="GEF_Ubiquitin-Prot_Reg"/>
</dbReference>
<reference evidence="2" key="1">
    <citation type="thesis" date="2020" institute="ProQuest LLC" country="789 East Eisenhower Parkway, Ann Arbor, MI, USA">
        <title>Comparative Genomics and Chromosome Evolution.</title>
        <authorList>
            <person name="Mudd A.B."/>
        </authorList>
    </citation>
    <scope>NUCLEOTIDE SEQUENCE</scope>
    <source>
        <strain evidence="2">HN-11 Male</strain>
        <tissue evidence="2">Kidney and liver</tissue>
    </source>
</reference>
<sequence length="683" mass="77061">MTTGQGLNLRHQCAPPCSSDQLRLVLISSHIPAYEVLLDSVKPTVIPVVYDYNGMTPEGLLFCVEKALDGHTAQSIGLVADGDSQQIHLMQSIRICSQSVLSSDIRNFWEKLGSCVQAENNGGHIDIFVPLASSECGMEILGHLSQIAGIPFCSPTGIATGSFNHILSEWLPAPPSSGSPPFSYFIDIKLQAWCRLAGVMEEALHAVRKQMKKYLSDLQRNVSGRIIGQFMYDSIPMVKVLTNYEVGEALTEALVELGKEKNDHPLEFLSVCLLKKCSKYKQIRHQLLISEGNTDDALSAFLKQEDDQEVDQTDKPPQSQYHSKLRFQQLALLDKKLQGDPGDKRSKFAREILTSERQYVQILEIVRDVYAAPLKAALSSNRAILSIANVQIIFSDILDILQVNKQLLDELTERLQEWGPAQCLGDVLVKFASRLKTYTNFFNNYTVILKTIDKCREAMPTFRAFLRRHDQTVLTKMMSLQELLLFPSTRFEEYVNLLYALRLHTPPEHSDRKDLNSAILQLKQYKDYIGQLKASLEKDTELTSIQKMIQGCPNIIEANRHLIKIQDVALLRGGNEDISASLRIYEQISDLRLFLFNDALVISSRHIFYTPFKRTSDTSCQFMASVSLSRLLVEDIPDTKYVKNAFSLQGPKRQWICSTTTEDDKFTWLSACQSAIHASIGKR</sequence>
<dbReference type="InterPro" id="IPR000219">
    <property type="entry name" value="DH_dom"/>
</dbReference>
<dbReference type="AlphaFoldDB" id="A0A8J6FT09"/>
<dbReference type="Pfam" id="PF14252">
    <property type="entry name" value="DUF4347"/>
    <property type="match status" value="1"/>
</dbReference>
<dbReference type="Gene3D" id="2.30.29.30">
    <property type="entry name" value="Pleckstrin-homology domain (PH domain)/Phosphotyrosine-binding domain (PTB)"/>
    <property type="match status" value="1"/>
</dbReference>
<dbReference type="SUPFAM" id="SSF50729">
    <property type="entry name" value="PH domain-like"/>
    <property type="match status" value="1"/>
</dbReference>
<keyword evidence="3" id="KW-1185">Reference proteome</keyword>
<gene>
    <name evidence="2" type="ORF">GDO78_001449</name>
</gene>
<evidence type="ECO:0000313" key="3">
    <source>
        <dbReference type="Proteomes" id="UP000770717"/>
    </source>
</evidence>
<organism evidence="2 3">
    <name type="scientific">Eleutherodactylus coqui</name>
    <name type="common">Puerto Rican coqui</name>
    <dbReference type="NCBI Taxonomy" id="57060"/>
    <lineage>
        <taxon>Eukaryota</taxon>
        <taxon>Metazoa</taxon>
        <taxon>Chordata</taxon>
        <taxon>Craniata</taxon>
        <taxon>Vertebrata</taxon>
        <taxon>Euteleostomi</taxon>
        <taxon>Amphibia</taxon>
        <taxon>Batrachia</taxon>
        <taxon>Anura</taxon>
        <taxon>Neobatrachia</taxon>
        <taxon>Hyloidea</taxon>
        <taxon>Eleutherodactylidae</taxon>
        <taxon>Eleutherodactylinae</taxon>
        <taxon>Eleutherodactylus</taxon>
        <taxon>Eleutherodactylus</taxon>
    </lineage>
</organism>
<evidence type="ECO:0000313" key="2">
    <source>
        <dbReference type="EMBL" id="KAG9493557.1"/>
    </source>
</evidence>
<dbReference type="PANTHER" id="PTHR46857">
    <property type="entry name" value="EPITHELIAL CELL-TRANSFORMING SEQUENCE 2 ONCOGENE-LIKE"/>
    <property type="match status" value="1"/>
</dbReference>
<dbReference type="InterPro" id="IPR025592">
    <property type="entry name" value="DUF4347"/>
</dbReference>
<dbReference type="SUPFAM" id="SSF48065">
    <property type="entry name" value="DBL homology domain (DH-domain)"/>
    <property type="match status" value="1"/>
</dbReference>
<comment type="caution">
    <text evidence="2">The sequence shown here is derived from an EMBL/GenBank/DDBJ whole genome shotgun (WGS) entry which is preliminary data.</text>
</comment>
<dbReference type="PROSITE" id="PS50010">
    <property type="entry name" value="DH_2"/>
    <property type="match status" value="1"/>
</dbReference>
<evidence type="ECO:0000259" key="1">
    <source>
        <dbReference type="PROSITE" id="PS50010"/>
    </source>
</evidence>
<name>A0A8J6FT09_ELECQ</name>
<dbReference type="CDD" id="cd22958">
    <property type="entry name" value="DD_DPY30_SDC1-like"/>
    <property type="match status" value="1"/>
</dbReference>
<feature type="domain" description="DH" evidence="1">
    <location>
        <begin position="344"/>
        <end position="532"/>
    </location>
</feature>
<dbReference type="OrthoDB" id="9898953at2759"/>